<dbReference type="SUPFAM" id="SSF160950">
    <property type="entry name" value="YacF-like"/>
    <property type="match status" value="1"/>
</dbReference>
<organism evidence="6 7">
    <name type="scientific">Proteus penneri</name>
    <dbReference type="NCBI Taxonomy" id="102862"/>
    <lineage>
        <taxon>Bacteria</taxon>
        <taxon>Pseudomonadati</taxon>
        <taxon>Pseudomonadota</taxon>
        <taxon>Gammaproteobacteria</taxon>
        <taxon>Enterobacterales</taxon>
        <taxon>Morganellaceae</taxon>
        <taxon>Proteus</taxon>
    </lineage>
</organism>
<comment type="similarity">
    <text evidence="5">Belongs to the ZapD family.</text>
</comment>
<keyword evidence="2 5" id="KW-0132">Cell division</keyword>
<evidence type="ECO:0000313" key="6">
    <source>
        <dbReference type="EMBL" id="CRL61006.1"/>
    </source>
</evidence>
<evidence type="ECO:0000256" key="3">
    <source>
        <dbReference type="ARBA" id="ARBA00023210"/>
    </source>
</evidence>
<dbReference type="Gene3D" id="2.60.440.10">
    <property type="entry name" value="YacF-like domains"/>
    <property type="match status" value="1"/>
</dbReference>
<evidence type="ECO:0000256" key="2">
    <source>
        <dbReference type="ARBA" id="ARBA00022618"/>
    </source>
</evidence>
<accession>A0A0G4Q5T5</accession>
<dbReference type="GO" id="GO:0043093">
    <property type="term" value="P:FtsZ-dependent cytokinesis"/>
    <property type="evidence" value="ECO:0007669"/>
    <property type="project" value="UniProtKB-UniRule"/>
</dbReference>
<dbReference type="InterPro" id="IPR036268">
    <property type="entry name" value="ZapD_sf"/>
</dbReference>
<keyword evidence="1 5" id="KW-0963">Cytoplasm</keyword>
<dbReference type="Proteomes" id="UP000183920">
    <property type="component" value="Unassembled WGS sequence"/>
</dbReference>
<dbReference type="AlphaFoldDB" id="A0A0G4Q5T5"/>
<evidence type="ECO:0000256" key="5">
    <source>
        <dbReference type="HAMAP-Rule" id="MF_01092"/>
    </source>
</evidence>
<evidence type="ECO:0000313" key="7">
    <source>
        <dbReference type="Proteomes" id="UP000183920"/>
    </source>
</evidence>
<reference evidence="7" key="1">
    <citation type="submission" date="2015-06" db="EMBL/GenBank/DDBJ databases">
        <authorList>
            <person name="Urmite Genomes"/>
        </authorList>
    </citation>
    <scope>NUCLEOTIDE SEQUENCE [LARGE SCALE GENOMIC DNA]</scope>
    <source>
        <strain evidence="7">CSUR P1867</strain>
    </source>
</reference>
<keyword evidence="4 5" id="KW-0131">Cell cycle</keyword>
<comment type="function">
    <text evidence="5">Cell division factor that enhances FtsZ-ring assembly. Directly interacts with FtsZ and promotes bundling of FtsZ protofilaments, with a reduction in FtsZ GTPase activity.</text>
</comment>
<sequence length="250" mass="28618">MSDDITTIIFEHPLNEKMRSWLRIENSLIQINSFSAIDSLPTALSFFRAISEFIEVLDRGEIRAELLKELEKRQKKLQQWLSFPNVDKAIVTQIIDELAENAIVLSKAPRIGQHLKQDKVINLVKQRLSIPGGCCNFDVPALHLWLSLPQAIRDERLQNWLTGLLPLQNALNSLLMLIRQSDTFKPVLSHRGFYQDSAEEAELLRVKIAIDHQIYPQVSGHKNRYAIRFLPLDSENGTVPLDLPFEIACC</sequence>
<dbReference type="NCBIfam" id="NF003653">
    <property type="entry name" value="PRK05287.1-1"/>
    <property type="match status" value="1"/>
</dbReference>
<dbReference type="Gene3D" id="1.10.3900.10">
    <property type="entry name" value="YacF-like"/>
    <property type="match status" value="1"/>
</dbReference>
<evidence type="ECO:0000256" key="1">
    <source>
        <dbReference type="ARBA" id="ARBA00022490"/>
    </source>
</evidence>
<dbReference type="GO" id="GO:0000917">
    <property type="term" value="P:division septum assembly"/>
    <property type="evidence" value="ECO:0007669"/>
    <property type="project" value="UniProtKB-KW"/>
</dbReference>
<comment type="subunit">
    <text evidence="5">Interacts with FtsZ.</text>
</comment>
<gene>
    <name evidence="5 6" type="primary">zapD</name>
    <name evidence="6" type="ORF">BN1804_01258</name>
</gene>
<evidence type="ECO:0000256" key="4">
    <source>
        <dbReference type="ARBA" id="ARBA00023306"/>
    </source>
</evidence>
<name>A0A0G4Q5T5_9GAMM</name>
<keyword evidence="3 5" id="KW-0717">Septation</keyword>
<dbReference type="RefSeq" id="WP_072063370.1">
    <property type="nucleotide sequence ID" value="NZ_CVRY01000002.1"/>
</dbReference>
<dbReference type="HAMAP" id="MF_01092">
    <property type="entry name" value="ZapD"/>
    <property type="match status" value="1"/>
</dbReference>
<dbReference type="PANTHER" id="PTHR39455">
    <property type="entry name" value="CELL DIVISION PROTEIN ZAPD"/>
    <property type="match status" value="1"/>
</dbReference>
<comment type="subcellular location">
    <subcellularLocation>
        <location evidence="5">Cytoplasm</location>
    </subcellularLocation>
    <text evidence="5">Localizes to mid-cell in an FtsZ-dependent manner.</text>
</comment>
<dbReference type="GO" id="GO:0032153">
    <property type="term" value="C:cell division site"/>
    <property type="evidence" value="ECO:0007669"/>
    <property type="project" value="TreeGrafter"/>
</dbReference>
<protein>
    <recommendedName>
        <fullName evidence="5">Cell division protein ZapD</fullName>
    </recommendedName>
    <alternativeName>
        <fullName evidence="5">Z ring-associated protein D</fullName>
    </alternativeName>
</protein>
<dbReference type="GO" id="GO:0005737">
    <property type="term" value="C:cytoplasm"/>
    <property type="evidence" value="ECO:0007669"/>
    <property type="project" value="UniProtKB-SubCell"/>
</dbReference>
<proteinExistence type="inferred from homology"/>
<dbReference type="Pfam" id="PF07072">
    <property type="entry name" value="ZapD"/>
    <property type="match status" value="1"/>
</dbReference>
<dbReference type="EMBL" id="CVRY01000002">
    <property type="protein sequence ID" value="CRL61006.1"/>
    <property type="molecule type" value="Genomic_DNA"/>
</dbReference>
<dbReference type="InterPro" id="IPR009777">
    <property type="entry name" value="ZapD"/>
</dbReference>
<dbReference type="InterPro" id="IPR027462">
    <property type="entry name" value="ZapD_C"/>
</dbReference>
<dbReference type="PANTHER" id="PTHR39455:SF1">
    <property type="entry name" value="CELL DIVISION PROTEIN ZAPD"/>
    <property type="match status" value="1"/>
</dbReference>